<evidence type="ECO:0000256" key="6">
    <source>
        <dbReference type="SAM" id="SignalP"/>
    </source>
</evidence>
<dbReference type="Gene3D" id="3.40.190.10">
    <property type="entry name" value="Periplasmic binding protein-like II"/>
    <property type="match status" value="1"/>
</dbReference>
<keyword evidence="3" id="KW-0472">Membrane</keyword>
<feature type="signal peptide" evidence="6">
    <location>
        <begin position="1"/>
        <end position="23"/>
    </location>
</feature>
<dbReference type="SUPFAM" id="SSF53850">
    <property type="entry name" value="Periplasmic binding protein-like II"/>
    <property type="match status" value="1"/>
</dbReference>
<name>A0ABW2FGN5_9BACL</name>
<accession>A0ABW2FGN5</accession>
<evidence type="ECO:0000256" key="3">
    <source>
        <dbReference type="ARBA" id="ARBA00023136"/>
    </source>
</evidence>
<organism evidence="7 8">
    <name type="scientific">Cohnella cellulosilytica</name>
    <dbReference type="NCBI Taxonomy" id="986710"/>
    <lineage>
        <taxon>Bacteria</taxon>
        <taxon>Bacillati</taxon>
        <taxon>Bacillota</taxon>
        <taxon>Bacilli</taxon>
        <taxon>Bacillales</taxon>
        <taxon>Paenibacillaceae</taxon>
        <taxon>Cohnella</taxon>
    </lineage>
</organism>
<sequence>MRKRTPLVLLVVLALGALSILQACSGGSKDSGSGGKVKITWSVWGNPGEQQRLQEFTDDFNKRHDDIEAELAPIPGSYAEKIKTMLTGKTAPDVFYADDSLMPQLINNGLIENLSPYLENSSINPDDLYQGLMTPATKDGNVYAIPPDMNPMVLWYNKKVLADAGIAESPADLYEQGQWTWQKFQEMTDKIRASGKHGYIVDTWWAIYYTWVSGNGGTFYSDDSYVGVSDPKSVEAYKYLYDNIQAKNFTFANVLPSGQGSEAQFMNNLAGFLSSGRWVLPNFKTKEGLEFDVVPHPTNTGKKIEPGAIADAFVVMNADSKHKEAAWTFIEEFNNKEGQLFRLKDGGNAVPTMIGLDSLVEEGNLPEHARYFLDAGEVGYVYPDYLYPSVSDEVFTQFDRLIQKKDVSFEEAMKEADVNANKKLQELKAQ</sequence>
<dbReference type="PROSITE" id="PS51257">
    <property type="entry name" value="PROKAR_LIPOPROTEIN"/>
    <property type="match status" value="1"/>
</dbReference>
<feature type="chain" id="PRO_5046007428" evidence="6">
    <location>
        <begin position="24"/>
        <end position="430"/>
    </location>
</feature>
<evidence type="ECO:0000256" key="5">
    <source>
        <dbReference type="ARBA" id="ARBA00023288"/>
    </source>
</evidence>
<evidence type="ECO:0000256" key="1">
    <source>
        <dbReference type="ARBA" id="ARBA00022475"/>
    </source>
</evidence>
<keyword evidence="2 6" id="KW-0732">Signal</keyword>
<dbReference type="Proteomes" id="UP001596378">
    <property type="component" value="Unassembled WGS sequence"/>
</dbReference>
<evidence type="ECO:0000313" key="7">
    <source>
        <dbReference type="EMBL" id="MFC7151472.1"/>
    </source>
</evidence>
<evidence type="ECO:0000256" key="4">
    <source>
        <dbReference type="ARBA" id="ARBA00023139"/>
    </source>
</evidence>
<dbReference type="RefSeq" id="WP_378044826.1">
    <property type="nucleotide sequence ID" value="NZ_JBHMDN010000006.1"/>
</dbReference>
<dbReference type="InterPro" id="IPR006059">
    <property type="entry name" value="SBP"/>
</dbReference>
<dbReference type="Pfam" id="PF01547">
    <property type="entry name" value="SBP_bac_1"/>
    <property type="match status" value="1"/>
</dbReference>
<keyword evidence="8" id="KW-1185">Reference proteome</keyword>
<evidence type="ECO:0000313" key="8">
    <source>
        <dbReference type="Proteomes" id="UP001596378"/>
    </source>
</evidence>
<keyword evidence="4" id="KW-0564">Palmitate</keyword>
<dbReference type="InterPro" id="IPR050490">
    <property type="entry name" value="Bact_solute-bd_prot1"/>
</dbReference>
<evidence type="ECO:0000256" key="2">
    <source>
        <dbReference type="ARBA" id="ARBA00022729"/>
    </source>
</evidence>
<keyword evidence="1" id="KW-1003">Cell membrane</keyword>
<gene>
    <name evidence="7" type="ORF">ACFQMJ_23280</name>
</gene>
<dbReference type="PANTHER" id="PTHR43649">
    <property type="entry name" value="ARABINOSE-BINDING PROTEIN-RELATED"/>
    <property type="match status" value="1"/>
</dbReference>
<comment type="caution">
    <text evidence="7">The sequence shown here is derived from an EMBL/GenBank/DDBJ whole genome shotgun (WGS) entry which is preliminary data.</text>
</comment>
<dbReference type="CDD" id="cd13585">
    <property type="entry name" value="PBP2_TMBP_like"/>
    <property type="match status" value="1"/>
</dbReference>
<protein>
    <submittedName>
        <fullName evidence="7">ABC transporter substrate-binding protein</fullName>
    </submittedName>
</protein>
<reference evidence="8" key="1">
    <citation type="journal article" date="2019" name="Int. J. Syst. Evol. Microbiol.">
        <title>The Global Catalogue of Microorganisms (GCM) 10K type strain sequencing project: providing services to taxonomists for standard genome sequencing and annotation.</title>
        <authorList>
            <consortium name="The Broad Institute Genomics Platform"/>
            <consortium name="The Broad Institute Genome Sequencing Center for Infectious Disease"/>
            <person name="Wu L."/>
            <person name="Ma J."/>
        </authorList>
    </citation>
    <scope>NUCLEOTIDE SEQUENCE [LARGE SCALE GENOMIC DNA]</scope>
    <source>
        <strain evidence="8">KCTC 12907</strain>
    </source>
</reference>
<dbReference type="EMBL" id="JBHTAI010000016">
    <property type="protein sequence ID" value="MFC7151472.1"/>
    <property type="molecule type" value="Genomic_DNA"/>
</dbReference>
<dbReference type="PANTHER" id="PTHR43649:SF33">
    <property type="entry name" value="POLYGALACTURONAN_RHAMNOGALACTURONAN-BINDING PROTEIN YTCQ"/>
    <property type="match status" value="1"/>
</dbReference>
<proteinExistence type="predicted"/>
<keyword evidence="5" id="KW-0449">Lipoprotein</keyword>